<dbReference type="EMBL" id="BLLK01000038">
    <property type="protein sequence ID" value="GFH49555.1"/>
    <property type="molecule type" value="Genomic_DNA"/>
</dbReference>
<feature type="signal peptide" evidence="6">
    <location>
        <begin position="1"/>
        <end position="23"/>
    </location>
</feature>
<evidence type="ECO:0000259" key="7">
    <source>
        <dbReference type="SMART" id="SM00382"/>
    </source>
</evidence>
<comment type="caution">
    <text evidence="8">The sequence shown here is derived from an EMBL/GenBank/DDBJ whole genome shotgun (WGS) entry which is preliminary data.</text>
</comment>
<dbReference type="InterPro" id="IPR041569">
    <property type="entry name" value="AAA_lid_3"/>
</dbReference>
<dbReference type="InterPro" id="IPR051701">
    <property type="entry name" value="Mito_OM_Translocase_MSP1"/>
</dbReference>
<sequence>MRVAAFSSVILPLLLTSLSCADAFRPKILTVQTKNANQEKIHNSNDEEIIDPVAIFESNQENFLVTSLQLRGGSNSSSTSSSDTIQNYVEQVSARDQAAQDSSSSTQPNILPKAKDNDSDDESQVKLKKKENAVGDPSDSDDDALSDSSDDELGPIIIETTGTGGDDGDAPEIDVEVVEMIDAQDGVEEESNVDEDTVDDDNDAMDMSPDAVFDRALIDAFRSMVINPPPENIVEKLSSSLTSLDVASRRRLDRRILYESLMLELDNVPINKRRYLDKDVVRAVKGALSLACQPQWRKHMDGDWYCRGLRFYETEEEKEDSESSNGMQQNQYMDEEEEEENEEKEVVESTLSMQETVALAFAHSLRCGMVLLDDVSLEGVKQALINNPSLGFQESSNELRYVNLINHLIRLANEGKLKNGMSGKISDRMERDIALGLDDPFENHAVESLKMMRDDEKSWMEEIPKNDDSPLPLVLFLRTDASHNLLKSKSFVDRIARECVNEDSIHMLVLGKGIDATTVKLPSESTSSLTSINNQRPSIMSPRNNGPNNMFLPPNNNMAPNMPSMPNLPNMQQPQNHNPFASMSNVPPGAMPNMGMNMNGQNGPSQNAFGFSQQNINASGVNDPEGSRRFNIFLARTVEKDGNAGIMGAIAPPQAGNLFPQMLAMQARENFMKSQRDGDSEEEQQKYEAEMMKWKELMEQSEMNVDSSLPPQFFSASIQQEGPNGPEHVGENPFQNMIPPPPEMIQQAIEHAVNDVMQRLSEMTKSGSNSKDSVAPNEMTRAFAQVLSNHNLRRGIAENLARAAPALVDPRCQGVMLSVYVPPPPNHPNHGLMPGQKRSPSKKQGKKNNEGKSSTTSAGVGGWLNKILSSTSSSTTQADSSDKQIEELDDGESEDEDEEESIKENNDSIDQDKLHDTLSKTASKKMRKRDRQARVAAVAAAAAMINDHNQNSKKNNDSNSQRPNQLSSEQKIQKHLTRLQALCKSLPLNSPTDPVRSRAWNAWATREKGAIIFRKNRRALNRELDDRCLEINDQAGTRGMGSVLRQMLSAKDVSSEIEAVVTSAIEIEAAKCQLSRNTKPKNGTKKLDPSLHQLIMSNISETQSVQKDKIHPKSLEKALSLICHISSSPNGESMIGNSQSVVNRSREEITELAQDKHERALISQVVSPQDIGVNYDMIGGLGDVKELLRQSITYPLKYPQLYSEGIAKEAVKGVLLFGPPGTGKTMLAKAVATEGGATFLSIDASCVENKWLGESEKNAKAVFTLARRLSPCVIFIDEVDSILSSREGTSDDSAHGTLTSVKTTMMSEWDGLNSGTNGKGEAGSNRVVVIGSTNRPFDLDEAVLRRFPRRILVDLPDAETRKEILEVTLAENRLDPSVNLTAIAERLDGYTGSDIKEVCREAVVQISHEQARKLDSGLESSNDTDEDNCEDEPDISSLQRLRPVTMADFDNAMSKLKRSVSEKGKELMRVWEWNDEYGEIKKKKREHMPQLMNMFV</sequence>
<evidence type="ECO:0000256" key="5">
    <source>
        <dbReference type="SAM" id="MobiDB-lite"/>
    </source>
</evidence>
<feature type="domain" description="AAA+ ATPase" evidence="7">
    <location>
        <begin position="1210"/>
        <end position="1357"/>
    </location>
</feature>
<dbReference type="GO" id="GO:0016887">
    <property type="term" value="F:ATP hydrolysis activity"/>
    <property type="evidence" value="ECO:0007669"/>
    <property type="project" value="InterPro"/>
</dbReference>
<keyword evidence="3" id="KW-0472">Membrane</keyword>
<dbReference type="GO" id="GO:0005741">
    <property type="term" value="C:mitochondrial outer membrane"/>
    <property type="evidence" value="ECO:0007669"/>
    <property type="project" value="UniProtKB-SubCell"/>
</dbReference>
<feature type="region of interest" description="Disordered" evidence="5">
    <location>
        <begin position="93"/>
        <end position="170"/>
    </location>
</feature>
<keyword evidence="4" id="KW-0067">ATP-binding</keyword>
<protein>
    <recommendedName>
        <fullName evidence="7">AAA+ ATPase domain-containing protein</fullName>
    </recommendedName>
</protein>
<evidence type="ECO:0000256" key="4">
    <source>
        <dbReference type="ARBA" id="ARBA00022840"/>
    </source>
</evidence>
<reference evidence="8 9" key="1">
    <citation type="journal article" date="2021" name="Sci. Rep.">
        <title>The genome of the diatom Chaetoceros tenuissimus carries an ancient integrated fragment of an extant virus.</title>
        <authorList>
            <person name="Hongo Y."/>
            <person name="Kimura K."/>
            <person name="Takaki Y."/>
            <person name="Yoshida Y."/>
            <person name="Baba S."/>
            <person name="Kobayashi G."/>
            <person name="Nagasaki K."/>
            <person name="Hano T."/>
            <person name="Tomaru Y."/>
        </authorList>
    </citation>
    <scope>NUCLEOTIDE SEQUENCE [LARGE SCALE GENOMIC DNA]</scope>
    <source>
        <strain evidence="8 9">NIES-3715</strain>
    </source>
</reference>
<dbReference type="SUPFAM" id="SSF52540">
    <property type="entry name" value="P-loop containing nucleoside triphosphate hydrolases"/>
    <property type="match status" value="1"/>
</dbReference>
<dbReference type="GO" id="GO:0005524">
    <property type="term" value="F:ATP binding"/>
    <property type="evidence" value="ECO:0007669"/>
    <property type="project" value="UniProtKB-KW"/>
</dbReference>
<feature type="region of interest" description="Disordered" evidence="5">
    <location>
        <begin position="186"/>
        <end position="205"/>
    </location>
</feature>
<dbReference type="Pfam" id="PF00004">
    <property type="entry name" value="AAA"/>
    <property type="match status" value="1"/>
</dbReference>
<dbReference type="PROSITE" id="PS51257">
    <property type="entry name" value="PROKAR_LIPOPROTEIN"/>
    <property type="match status" value="1"/>
</dbReference>
<dbReference type="PANTHER" id="PTHR45644">
    <property type="entry name" value="AAA ATPASE, PUTATIVE (AFU_ORTHOLOGUE AFUA_2G12920)-RELATED-RELATED"/>
    <property type="match status" value="1"/>
</dbReference>
<evidence type="ECO:0000256" key="2">
    <source>
        <dbReference type="ARBA" id="ARBA00022741"/>
    </source>
</evidence>
<keyword evidence="9" id="KW-1185">Reference proteome</keyword>
<feature type="compositionally biased region" description="Low complexity" evidence="5">
    <location>
        <begin position="94"/>
        <end position="105"/>
    </location>
</feature>
<evidence type="ECO:0000256" key="6">
    <source>
        <dbReference type="SAM" id="SignalP"/>
    </source>
</evidence>
<feature type="compositionally biased region" description="Acidic residues" evidence="5">
    <location>
        <begin position="138"/>
        <end position="153"/>
    </location>
</feature>
<proteinExistence type="predicted"/>
<evidence type="ECO:0000313" key="8">
    <source>
        <dbReference type="EMBL" id="GFH49555.1"/>
    </source>
</evidence>
<evidence type="ECO:0000256" key="1">
    <source>
        <dbReference type="ARBA" id="ARBA00004572"/>
    </source>
</evidence>
<dbReference type="PANTHER" id="PTHR45644:SF56">
    <property type="entry name" value="AAA ATPASE, PUTATIVE (AFU_ORTHOLOGUE AFUA_2G12920)-RELATED"/>
    <property type="match status" value="1"/>
</dbReference>
<feature type="region of interest" description="Disordered" evidence="5">
    <location>
        <begin position="316"/>
        <end position="346"/>
    </location>
</feature>
<dbReference type="SMART" id="SM00382">
    <property type="entry name" value="AAA"/>
    <property type="match status" value="1"/>
</dbReference>
<dbReference type="InterPro" id="IPR027417">
    <property type="entry name" value="P-loop_NTPase"/>
</dbReference>
<dbReference type="InterPro" id="IPR003959">
    <property type="entry name" value="ATPase_AAA_core"/>
</dbReference>
<feature type="compositionally biased region" description="Low complexity" evidence="5">
    <location>
        <begin position="934"/>
        <end position="961"/>
    </location>
</feature>
<keyword evidence="3" id="KW-1000">Mitochondrion outer membrane</keyword>
<keyword evidence="2" id="KW-0547">Nucleotide-binding</keyword>
<accession>A0AAD3CR40</accession>
<dbReference type="Gene3D" id="3.40.50.300">
    <property type="entry name" value="P-loop containing nucleotide triphosphate hydrolases"/>
    <property type="match status" value="1"/>
</dbReference>
<feature type="compositionally biased region" description="Acidic residues" evidence="5">
    <location>
        <begin position="887"/>
        <end position="901"/>
    </location>
</feature>
<feature type="chain" id="PRO_5042137182" description="AAA+ ATPase domain-containing protein" evidence="6">
    <location>
        <begin position="24"/>
        <end position="1496"/>
    </location>
</feature>
<feature type="compositionally biased region" description="Basic and acidic residues" evidence="5">
    <location>
        <begin position="902"/>
        <end position="918"/>
    </location>
</feature>
<keyword evidence="6" id="KW-0732">Signal</keyword>
<keyword evidence="3" id="KW-0496">Mitochondrion</keyword>
<feature type="region of interest" description="Disordered" evidence="5">
    <location>
        <begin position="819"/>
        <end position="970"/>
    </location>
</feature>
<dbReference type="Gene3D" id="1.10.8.60">
    <property type="match status" value="1"/>
</dbReference>
<dbReference type="InterPro" id="IPR003593">
    <property type="entry name" value="AAA+_ATPase"/>
</dbReference>
<dbReference type="Pfam" id="PF17862">
    <property type="entry name" value="AAA_lid_3"/>
    <property type="match status" value="1"/>
</dbReference>
<evidence type="ECO:0000256" key="3">
    <source>
        <dbReference type="ARBA" id="ARBA00022787"/>
    </source>
</evidence>
<feature type="compositionally biased region" description="Acidic residues" evidence="5">
    <location>
        <begin position="186"/>
        <end position="204"/>
    </location>
</feature>
<evidence type="ECO:0000313" key="9">
    <source>
        <dbReference type="Proteomes" id="UP001054902"/>
    </source>
</evidence>
<feature type="compositionally biased region" description="Acidic residues" evidence="5">
    <location>
        <begin position="333"/>
        <end position="345"/>
    </location>
</feature>
<gene>
    <name evidence="8" type="ORF">CTEN210_06031</name>
</gene>
<feature type="compositionally biased region" description="Acidic residues" evidence="5">
    <location>
        <begin position="1422"/>
        <end position="1434"/>
    </location>
</feature>
<name>A0AAD3CR40_9STRA</name>
<comment type="subcellular location">
    <subcellularLocation>
        <location evidence="1">Mitochondrion outer membrane</location>
        <topology evidence="1">Single-pass membrane protein</topology>
    </subcellularLocation>
</comment>
<organism evidence="8 9">
    <name type="scientific">Chaetoceros tenuissimus</name>
    <dbReference type="NCBI Taxonomy" id="426638"/>
    <lineage>
        <taxon>Eukaryota</taxon>
        <taxon>Sar</taxon>
        <taxon>Stramenopiles</taxon>
        <taxon>Ochrophyta</taxon>
        <taxon>Bacillariophyta</taxon>
        <taxon>Coscinodiscophyceae</taxon>
        <taxon>Chaetocerotophycidae</taxon>
        <taxon>Chaetocerotales</taxon>
        <taxon>Chaetocerotaceae</taxon>
        <taxon>Chaetoceros</taxon>
    </lineage>
</organism>
<feature type="compositionally biased region" description="Basic residues" evidence="5">
    <location>
        <begin position="922"/>
        <end position="931"/>
    </location>
</feature>
<feature type="compositionally biased region" description="Low complexity" evidence="5">
    <location>
        <begin position="869"/>
        <end position="879"/>
    </location>
</feature>
<dbReference type="Proteomes" id="UP001054902">
    <property type="component" value="Unassembled WGS sequence"/>
</dbReference>
<feature type="region of interest" description="Disordered" evidence="5">
    <location>
        <begin position="1413"/>
        <end position="1436"/>
    </location>
</feature>